<evidence type="ECO:0000313" key="2">
    <source>
        <dbReference type="EMBL" id="MBP2326409.1"/>
    </source>
</evidence>
<name>A0ABS4TR04_9PSEU</name>
<dbReference type="Proteomes" id="UP001519332">
    <property type="component" value="Unassembled WGS sequence"/>
</dbReference>
<proteinExistence type="predicted"/>
<comment type="caution">
    <text evidence="2">The sequence shown here is derived from an EMBL/GenBank/DDBJ whole genome shotgun (WGS) entry which is preliminary data.</text>
</comment>
<accession>A0ABS4TR04</accession>
<evidence type="ECO:0000313" key="3">
    <source>
        <dbReference type="Proteomes" id="UP001519332"/>
    </source>
</evidence>
<dbReference type="Pfam" id="PF13480">
    <property type="entry name" value="Acetyltransf_6"/>
    <property type="match status" value="1"/>
</dbReference>
<dbReference type="EMBL" id="JAGINW010000001">
    <property type="protein sequence ID" value="MBP2326409.1"/>
    <property type="molecule type" value="Genomic_DNA"/>
</dbReference>
<organism evidence="2 3">
    <name type="scientific">Kibdelosporangium banguiense</name>
    <dbReference type="NCBI Taxonomy" id="1365924"/>
    <lineage>
        <taxon>Bacteria</taxon>
        <taxon>Bacillati</taxon>
        <taxon>Actinomycetota</taxon>
        <taxon>Actinomycetes</taxon>
        <taxon>Pseudonocardiales</taxon>
        <taxon>Pseudonocardiaceae</taxon>
        <taxon>Kibdelosporangium</taxon>
    </lineage>
</organism>
<dbReference type="Gene3D" id="3.40.630.30">
    <property type="match status" value="1"/>
</dbReference>
<dbReference type="InterPro" id="IPR038740">
    <property type="entry name" value="BioF2-like_GNAT_dom"/>
</dbReference>
<sequence>MSMHRWRLRARYHWDQSPDSALITARGVVDTKIRRYVTATSSAGPGGPSFGYAGVWHGIGRIQQVLEEFRESKGAPTLSRTQQKVSRAQVLSGQHVPPADLVAVGCTSDQAARLPAGNALVLPYRLHLVVDMTDGWLNAVSKWERKWIAARRREREWCIERATDEASFHYFYDRMHAPTMQIRHGERTRGESRDSALECLFRDGVLTFATVDGERVAGALCHRSPDGRTITLRLVGVLDGVRQHYDDGALKILYHMLLQWAADNGIRHVDLGGMEAWISKGIFRWKRRLAPRIVLAPNHLGRLRVWWHASRDTPAVRDFLVANPVFEVGSDQRLGAVYFYDDERPPRTDLAFSGANVHQSRMVHLDGFLPKGALPDASIDRIVVR</sequence>
<reference evidence="2 3" key="1">
    <citation type="submission" date="2021-03" db="EMBL/GenBank/DDBJ databases">
        <title>Sequencing the genomes of 1000 actinobacteria strains.</title>
        <authorList>
            <person name="Klenk H.-P."/>
        </authorList>
    </citation>
    <scope>NUCLEOTIDE SEQUENCE [LARGE SCALE GENOMIC DNA]</scope>
    <source>
        <strain evidence="2 3">DSM 46670</strain>
    </source>
</reference>
<feature type="domain" description="BioF2-like acetyltransferase" evidence="1">
    <location>
        <begin position="147"/>
        <end position="287"/>
    </location>
</feature>
<evidence type="ECO:0000259" key="1">
    <source>
        <dbReference type="Pfam" id="PF13480"/>
    </source>
</evidence>
<keyword evidence="3" id="KW-1185">Reference proteome</keyword>
<gene>
    <name evidence="2" type="ORF">JOF56_006794</name>
</gene>
<protein>
    <recommendedName>
        <fullName evidence="1">BioF2-like acetyltransferase domain-containing protein</fullName>
    </recommendedName>
</protein>
<dbReference type="SUPFAM" id="SSF55729">
    <property type="entry name" value="Acyl-CoA N-acyltransferases (Nat)"/>
    <property type="match status" value="1"/>
</dbReference>
<dbReference type="InterPro" id="IPR016181">
    <property type="entry name" value="Acyl_CoA_acyltransferase"/>
</dbReference>